<dbReference type="InterPro" id="IPR022156">
    <property type="entry name" value="Uncharacterised_YfbK_N"/>
</dbReference>
<keyword evidence="4" id="KW-1185">Reference proteome</keyword>
<name>A0ABW5D728_9BACT</name>
<keyword evidence="1" id="KW-0812">Transmembrane</keyword>
<dbReference type="Pfam" id="PF12450">
    <property type="entry name" value="vWF_A"/>
    <property type="match status" value="1"/>
</dbReference>
<gene>
    <name evidence="3" type="ORF">ACFSSA_07750</name>
</gene>
<dbReference type="RefSeq" id="WP_386819854.1">
    <property type="nucleotide sequence ID" value="NZ_JBHUIT010000008.1"/>
</dbReference>
<keyword evidence="1" id="KW-0472">Membrane</keyword>
<proteinExistence type="predicted"/>
<feature type="domain" description="Uncharacterised protein YfbK N-terminal" evidence="2">
    <location>
        <begin position="158"/>
        <end position="225"/>
    </location>
</feature>
<sequence>MKLQQDDPRITAYLLGELSPEETLAVEHAVAAEPALGLVLKEAERTQKELFELFGNENEVLLPRQKNAVLKAAREASRNGKITPLKSHQSKKTNWMMPLAAAAIIAVGIFILTLIPSTGGGRGTRQVATRSVDSLESRENGVNYRQTENDGAIMNLPLEAGKRSLSLITQTVREKREMPAPEDVRIEELLNAFPLRAKEAVALWKHCSLGAEIMPCPWKPSSKLIFVSVKGSREREVKISVNYIPDEKSVTAYRLLGYANGSAATFSGAKVSSLSAGADTYLGIIVETNDTELGKLTWTVDDAPAPEIPLDFHADKEPSDDARFAALICSYGLWLRGEKSGMLDESLMLGLAREVAGDSLVPDRYDFLELVDETVRISGK</sequence>
<evidence type="ECO:0000256" key="1">
    <source>
        <dbReference type="SAM" id="Phobius"/>
    </source>
</evidence>
<keyword evidence="1" id="KW-1133">Transmembrane helix</keyword>
<comment type="caution">
    <text evidence="3">The sequence shown here is derived from an EMBL/GenBank/DDBJ whole genome shotgun (WGS) entry which is preliminary data.</text>
</comment>
<evidence type="ECO:0000259" key="2">
    <source>
        <dbReference type="Pfam" id="PF12450"/>
    </source>
</evidence>
<dbReference type="Proteomes" id="UP001597375">
    <property type="component" value="Unassembled WGS sequence"/>
</dbReference>
<accession>A0ABW5D728</accession>
<evidence type="ECO:0000313" key="3">
    <source>
        <dbReference type="EMBL" id="MFD2256565.1"/>
    </source>
</evidence>
<organism evidence="3 4">
    <name type="scientific">Luteolibacter algae</name>
    <dbReference type="NCBI Taxonomy" id="454151"/>
    <lineage>
        <taxon>Bacteria</taxon>
        <taxon>Pseudomonadati</taxon>
        <taxon>Verrucomicrobiota</taxon>
        <taxon>Verrucomicrobiia</taxon>
        <taxon>Verrucomicrobiales</taxon>
        <taxon>Verrucomicrobiaceae</taxon>
        <taxon>Luteolibacter</taxon>
    </lineage>
</organism>
<protein>
    <submittedName>
        <fullName evidence="3">von Willebrand factor type A domain-containing protein</fullName>
    </submittedName>
</protein>
<feature type="transmembrane region" description="Helical" evidence="1">
    <location>
        <begin position="95"/>
        <end position="115"/>
    </location>
</feature>
<dbReference type="EMBL" id="JBHUIT010000008">
    <property type="protein sequence ID" value="MFD2256565.1"/>
    <property type="molecule type" value="Genomic_DNA"/>
</dbReference>
<evidence type="ECO:0000313" key="4">
    <source>
        <dbReference type="Proteomes" id="UP001597375"/>
    </source>
</evidence>
<reference evidence="4" key="1">
    <citation type="journal article" date="2019" name="Int. J. Syst. Evol. Microbiol.">
        <title>The Global Catalogue of Microorganisms (GCM) 10K type strain sequencing project: providing services to taxonomists for standard genome sequencing and annotation.</title>
        <authorList>
            <consortium name="The Broad Institute Genomics Platform"/>
            <consortium name="The Broad Institute Genome Sequencing Center for Infectious Disease"/>
            <person name="Wu L."/>
            <person name="Ma J."/>
        </authorList>
    </citation>
    <scope>NUCLEOTIDE SEQUENCE [LARGE SCALE GENOMIC DNA]</scope>
    <source>
        <strain evidence="4">CGMCC 4.7106</strain>
    </source>
</reference>